<dbReference type="Proteomes" id="UP000012338">
    <property type="component" value="Unassembled WGS sequence"/>
</dbReference>
<reference evidence="4 5" key="1">
    <citation type="journal article" date="2012" name="PLoS Pathog.">
        <title>Diverse lifestyles and strategies of plant pathogenesis encoded in the genomes of eighteen Dothideomycetes fungi.</title>
        <authorList>
            <person name="Ohm R.A."/>
            <person name="Feau N."/>
            <person name="Henrissat B."/>
            <person name="Schoch C.L."/>
            <person name="Horwitz B.A."/>
            <person name="Barry K.W."/>
            <person name="Condon B.J."/>
            <person name="Copeland A.C."/>
            <person name="Dhillon B."/>
            <person name="Glaser F."/>
            <person name="Hesse C.N."/>
            <person name="Kosti I."/>
            <person name="LaButti K."/>
            <person name="Lindquist E.A."/>
            <person name="Lucas S."/>
            <person name="Salamov A.A."/>
            <person name="Bradshaw R.E."/>
            <person name="Ciuffetti L."/>
            <person name="Hamelin R.C."/>
            <person name="Kema G.H.J."/>
            <person name="Lawrence C."/>
            <person name="Scott J.A."/>
            <person name="Spatafora J.W."/>
            <person name="Turgeon B.G."/>
            <person name="de Wit P.J.G.M."/>
            <person name="Zhong S."/>
            <person name="Goodwin S.B."/>
            <person name="Grigoriev I.V."/>
        </authorList>
    </citation>
    <scope>NUCLEOTIDE SEQUENCE [LARGE SCALE GENOMIC DNA]</scope>
    <source>
        <strain evidence="5">C4 / ATCC 48331 / race T</strain>
    </source>
</reference>
<dbReference type="InterPro" id="IPR002347">
    <property type="entry name" value="SDR_fam"/>
</dbReference>
<dbReference type="InterPro" id="IPR052178">
    <property type="entry name" value="Sec_Metab_Biosynth_SDR"/>
</dbReference>
<dbReference type="Pfam" id="PF00106">
    <property type="entry name" value="adh_short"/>
    <property type="match status" value="1"/>
</dbReference>
<reference evidence="5" key="2">
    <citation type="journal article" date="2013" name="PLoS Genet.">
        <title>Comparative genome structure, secondary metabolite, and effector coding capacity across Cochliobolus pathogens.</title>
        <authorList>
            <person name="Condon B.J."/>
            <person name="Leng Y."/>
            <person name="Wu D."/>
            <person name="Bushley K.E."/>
            <person name="Ohm R.A."/>
            <person name="Otillar R."/>
            <person name="Martin J."/>
            <person name="Schackwitz W."/>
            <person name="Grimwood J."/>
            <person name="MohdZainudin N."/>
            <person name="Xue C."/>
            <person name="Wang R."/>
            <person name="Manning V.A."/>
            <person name="Dhillon B."/>
            <person name="Tu Z.J."/>
            <person name="Steffenson B.J."/>
            <person name="Salamov A."/>
            <person name="Sun H."/>
            <person name="Lowry S."/>
            <person name="LaButti K."/>
            <person name="Han J."/>
            <person name="Copeland A."/>
            <person name="Lindquist E."/>
            <person name="Barry K."/>
            <person name="Schmutz J."/>
            <person name="Baker S.E."/>
            <person name="Ciuffetti L.M."/>
            <person name="Grigoriev I.V."/>
            <person name="Zhong S."/>
            <person name="Turgeon B.G."/>
        </authorList>
    </citation>
    <scope>NUCLEOTIDE SEQUENCE [LARGE SCALE GENOMIC DNA]</scope>
    <source>
        <strain evidence="5">C4 / ATCC 48331 / race T</strain>
    </source>
</reference>
<dbReference type="InterPro" id="IPR036291">
    <property type="entry name" value="NAD(P)-bd_dom_sf"/>
</dbReference>
<dbReference type="RefSeq" id="XP_014074133.1">
    <property type="nucleotide sequence ID" value="XM_014218658.1"/>
</dbReference>
<dbReference type="PRINTS" id="PR00081">
    <property type="entry name" value="GDHRDH"/>
</dbReference>
<keyword evidence="3" id="KW-0560">Oxidoreductase</keyword>
<dbReference type="EMBL" id="KB733476">
    <property type="protein sequence ID" value="ENI00224.1"/>
    <property type="molecule type" value="Genomic_DNA"/>
</dbReference>
<dbReference type="PANTHER" id="PTHR43618:SF18">
    <property type="entry name" value="SHORT CHAIN DEHYDROGENASE_REDUCTASE FAMILY (AFU_ORTHOLOGUE AFUA_5G12480)"/>
    <property type="match status" value="1"/>
</dbReference>
<protein>
    <submittedName>
        <fullName evidence="4">Uncharacterized protein</fullName>
    </submittedName>
</protein>
<dbReference type="HOGENOM" id="CLU_010194_12_1_1"/>
<keyword evidence="2" id="KW-0521">NADP</keyword>
<evidence type="ECO:0000256" key="1">
    <source>
        <dbReference type="ARBA" id="ARBA00006484"/>
    </source>
</evidence>
<dbReference type="InterPro" id="IPR020904">
    <property type="entry name" value="Sc_DH/Rdtase_CS"/>
</dbReference>
<comment type="similarity">
    <text evidence="1">Belongs to the short-chain dehydrogenases/reductases (SDR) family.</text>
</comment>
<dbReference type="PANTHER" id="PTHR43618">
    <property type="entry name" value="7-ALPHA-HYDROXYSTEROID DEHYDROGENASE"/>
    <property type="match status" value="1"/>
</dbReference>
<organism evidence="4 5">
    <name type="scientific">Cochliobolus heterostrophus (strain C4 / ATCC 48331 / race T)</name>
    <name type="common">Southern corn leaf blight fungus</name>
    <name type="synonym">Bipolaris maydis</name>
    <dbReference type="NCBI Taxonomy" id="665024"/>
    <lineage>
        <taxon>Eukaryota</taxon>
        <taxon>Fungi</taxon>
        <taxon>Dikarya</taxon>
        <taxon>Ascomycota</taxon>
        <taxon>Pezizomycotina</taxon>
        <taxon>Dothideomycetes</taxon>
        <taxon>Pleosporomycetidae</taxon>
        <taxon>Pleosporales</taxon>
        <taxon>Pleosporineae</taxon>
        <taxon>Pleosporaceae</taxon>
        <taxon>Bipolaris</taxon>
    </lineage>
</organism>
<evidence type="ECO:0000313" key="4">
    <source>
        <dbReference type="EMBL" id="ENI00224.1"/>
    </source>
</evidence>
<evidence type="ECO:0000313" key="5">
    <source>
        <dbReference type="Proteomes" id="UP000012338"/>
    </source>
</evidence>
<dbReference type="Gene3D" id="3.40.50.720">
    <property type="entry name" value="NAD(P)-binding Rossmann-like Domain"/>
    <property type="match status" value="1"/>
</dbReference>
<proteinExistence type="inferred from homology"/>
<dbReference type="AlphaFoldDB" id="N4WIP5"/>
<keyword evidence="5" id="KW-1185">Reference proteome</keyword>
<name>N4WIP5_COCH4</name>
<evidence type="ECO:0000256" key="3">
    <source>
        <dbReference type="ARBA" id="ARBA00023002"/>
    </source>
</evidence>
<evidence type="ECO:0000256" key="2">
    <source>
        <dbReference type="ARBA" id="ARBA00022857"/>
    </source>
</evidence>
<dbReference type="CDD" id="cd05233">
    <property type="entry name" value="SDR_c"/>
    <property type="match status" value="1"/>
</dbReference>
<gene>
    <name evidence="4" type="ORF">COCC4DRAFT_27674</name>
</gene>
<accession>N4WIP5</accession>
<dbReference type="SUPFAM" id="SSF51735">
    <property type="entry name" value="NAD(P)-binding Rossmann-fold domains"/>
    <property type="match status" value="1"/>
</dbReference>
<dbReference type="GeneID" id="25843159"/>
<dbReference type="PROSITE" id="PS00061">
    <property type="entry name" value="ADH_SHORT"/>
    <property type="match status" value="1"/>
</dbReference>
<dbReference type="OrthoDB" id="2898618at2759"/>
<dbReference type="GO" id="GO:0016491">
    <property type="term" value="F:oxidoreductase activity"/>
    <property type="evidence" value="ECO:0007669"/>
    <property type="project" value="UniProtKB-KW"/>
</dbReference>
<sequence>MTSIFSVKGLVAAVTGGGTGIGREVSHALVAAGASKVYILGRRGVELDHCKTTSSKPSAIIPIICDVTSRNSLDAATAQIRSEAGYINLLFANAGINDIPKAVMDPSSVQSLQEGLQTIVDVDMYAEVYRINTLGTLETIIAFLALLDEGNRRNILFQTSQVLITSSITGTAKATYGNFGYAASKAAIGLLAKQLSGILMPHHIRINVLVAGIYGQGMTAGMLQMLTRDDPTKKGSIQRKYIPAERAGSVIDLTGTVLFLASRAGGYISGAEIVSDGGLLAVPPSWAVPTPLSEFFGDIS</sequence>